<dbReference type="AlphaFoldDB" id="A0A256IG03"/>
<dbReference type="EMBL" id="NHPJ01000103">
    <property type="protein sequence ID" value="OYR55475.1"/>
    <property type="molecule type" value="Genomic_DNA"/>
</dbReference>
<evidence type="ECO:0000313" key="2">
    <source>
        <dbReference type="Proteomes" id="UP000216308"/>
    </source>
</evidence>
<dbReference type="Proteomes" id="UP000216308">
    <property type="component" value="Unassembled WGS sequence"/>
</dbReference>
<proteinExistence type="predicted"/>
<dbReference type="SUPFAM" id="SSF46785">
    <property type="entry name" value="Winged helix' DNA-binding domain"/>
    <property type="match status" value="1"/>
</dbReference>
<name>A0A256IG03_9EURY</name>
<accession>A0A256IG03</accession>
<organism evidence="1 2">
    <name type="scientific">Halorubrum halodurans</name>
    <dbReference type="NCBI Taxonomy" id="1383851"/>
    <lineage>
        <taxon>Archaea</taxon>
        <taxon>Methanobacteriati</taxon>
        <taxon>Methanobacteriota</taxon>
        <taxon>Stenosarchaea group</taxon>
        <taxon>Halobacteria</taxon>
        <taxon>Halobacteriales</taxon>
        <taxon>Haloferacaceae</taxon>
        <taxon>Halorubrum</taxon>
    </lineage>
</organism>
<gene>
    <name evidence="1" type="ORF">DJ70_11930</name>
</gene>
<dbReference type="RefSeq" id="WP_094533300.1">
    <property type="nucleotide sequence ID" value="NZ_NHPJ01000103.1"/>
</dbReference>
<dbReference type="OrthoDB" id="195563at2157"/>
<dbReference type="InterPro" id="IPR036390">
    <property type="entry name" value="WH_DNA-bd_sf"/>
</dbReference>
<keyword evidence="2" id="KW-1185">Reference proteome</keyword>
<sequence>MPIGIDEFDSHDPNDRETNAERVVRFLIRNRDKAYKAAEIAEATEVSENSIHPVLNRLAERDLVRHREPYWAIGDLDVVREATTFGSTAGFLDDELGPESRKEWLAAAREGDAKSDENGEDE</sequence>
<dbReference type="InterPro" id="IPR036388">
    <property type="entry name" value="WH-like_DNA-bd_sf"/>
</dbReference>
<reference evidence="1 2" key="1">
    <citation type="journal article" date="2014" name="Front. Microbiol.">
        <title>Population and genomic analysis of the genus Halorubrum.</title>
        <authorList>
            <person name="Fullmer M.S."/>
            <person name="Soucy S.M."/>
            <person name="Swithers K.S."/>
            <person name="Makkay A.M."/>
            <person name="Wheeler R."/>
            <person name="Ventosa A."/>
            <person name="Gogarten J.P."/>
            <person name="Papke R.T."/>
        </authorList>
    </citation>
    <scope>NUCLEOTIDE SEQUENCE [LARGE SCALE GENOMIC DNA]</scope>
    <source>
        <strain evidence="1 2">Cb34</strain>
    </source>
</reference>
<dbReference type="Gene3D" id="1.10.10.10">
    <property type="entry name" value="Winged helix-like DNA-binding domain superfamily/Winged helix DNA-binding domain"/>
    <property type="match status" value="1"/>
</dbReference>
<protein>
    <submittedName>
        <fullName evidence="1">TrmB family transcriptional regulator</fullName>
    </submittedName>
</protein>
<evidence type="ECO:0000313" key="1">
    <source>
        <dbReference type="EMBL" id="OYR55475.1"/>
    </source>
</evidence>
<comment type="caution">
    <text evidence="1">The sequence shown here is derived from an EMBL/GenBank/DDBJ whole genome shotgun (WGS) entry which is preliminary data.</text>
</comment>